<keyword evidence="1" id="KW-1133">Transmembrane helix</keyword>
<organism evidence="2 3">
    <name type="scientific">Clonostachys solani</name>
    <dbReference type="NCBI Taxonomy" id="160281"/>
    <lineage>
        <taxon>Eukaryota</taxon>
        <taxon>Fungi</taxon>
        <taxon>Dikarya</taxon>
        <taxon>Ascomycota</taxon>
        <taxon>Pezizomycotina</taxon>
        <taxon>Sordariomycetes</taxon>
        <taxon>Hypocreomycetidae</taxon>
        <taxon>Hypocreales</taxon>
        <taxon>Bionectriaceae</taxon>
        <taxon>Clonostachys</taxon>
    </lineage>
</organism>
<gene>
    <name evidence="2" type="ORF">CSOL1703_00015119</name>
</gene>
<feature type="transmembrane region" description="Helical" evidence="1">
    <location>
        <begin position="37"/>
        <end position="56"/>
    </location>
</feature>
<feature type="transmembrane region" description="Helical" evidence="1">
    <location>
        <begin position="6"/>
        <end position="30"/>
    </location>
</feature>
<proteinExistence type="predicted"/>
<feature type="transmembrane region" description="Helical" evidence="1">
    <location>
        <begin position="88"/>
        <end position="110"/>
    </location>
</feature>
<name>A0A9N9ZB89_9HYPO</name>
<sequence>MAGFYYWLWVIQSYAKTSWFLAPICVGLVLTVIHSAACLISGGAILTFVGINFFLIPHNFVNTDEVLQYWDRRSDYFAIGRDLELQTWVIIISTGYCMIWKGLAFVHGFLRDWKASHEARQAAGGNHGVNFHSLREAVESLMVQHIPRYRTLQYTIAILLCVAGFGFHFGATKVGIRVIRNIPRERIDMHPIDISTPSDIGASDSTQTYMKQSHRLPEAWLRDKPGGEENSVFMHQSPFGDEMTGPPAAVIMASTLTVCVPFEFVVGTLTSRQTVMVANMTIDEGDFRMRRVADGWNRIDSGINILIGELRPRVVIEYRVGDPGTLQIQWAKHGEWLTNDSADPSEPVIQRITYDMHYAVAEVKRYIDGPRKISHPSEELPWKCSHQYTRIPDDWHSLHQVLIKIRSREDSLITIEETDASHPLTRALIDSYMSSPRRSLLASTSLLVRATMTGWNPSGKQIRLLEENEFPFGAEIETMEEHASDSSIRYPYFEGSIWVAGCKKSAAVVHLTVGILALLVAGVRIICTK</sequence>
<dbReference type="EMBL" id="CABFOC020000043">
    <property type="protein sequence ID" value="CAH0052243.1"/>
    <property type="molecule type" value="Genomic_DNA"/>
</dbReference>
<dbReference type="OrthoDB" id="9909019at2759"/>
<dbReference type="Proteomes" id="UP000775872">
    <property type="component" value="Unassembled WGS sequence"/>
</dbReference>
<comment type="caution">
    <text evidence="2">The sequence shown here is derived from an EMBL/GenBank/DDBJ whole genome shotgun (WGS) entry which is preliminary data.</text>
</comment>
<evidence type="ECO:0000313" key="3">
    <source>
        <dbReference type="Proteomes" id="UP000775872"/>
    </source>
</evidence>
<dbReference type="AlphaFoldDB" id="A0A9N9ZB89"/>
<feature type="transmembrane region" description="Helical" evidence="1">
    <location>
        <begin position="507"/>
        <end position="527"/>
    </location>
</feature>
<evidence type="ECO:0000256" key="1">
    <source>
        <dbReference type="SAM" id="Phobius"/>
    </source>
</evidence>
<keyword evidence="3" id="KW-1185">Reference proteome</keyword>
<reference evidence="2 3" key="2">
    <citation type="submission" date="2021-10" db="EMBL/GenBank/DDBJ databases">
        <authorList>
            <person name="Piombo E."/>
        </authorList>
    </citation>
    <scope>NUCLEOTIDE SEQUENCE [LARGE SCALE GENOMIC DNA]</scope>
</reference>
<accession>A0A9N9ZB89</accession>
<keyword evidence="1" id="KW-0812">Transmembrane</keyword>
<reference evidence="3" key="1">
    <citation type="submission" date="2019-06" db="EMBL/GenBank/DDBJ databases">
        <authorList>
            <person name="Broberg M."/>
        </authorList>
    </citation>
    <scope>NUCLEOTIDE SEQUENCE [LARGE SCALE GENOMIC DNA]</scope>
</reference>
<evidence type="ECO:0000313" key="2">
    <source>
        <dbReference type="EMBL" id="CAH0052243.1"/>
    </source>
</evidence>
<protein>
    <submittedName>
        <fullName evidence="2">Uncharacterized protein</fullName>
    </submittedName>
</protein>
<feature type="transmembrane region" description="Helical" evidence="1">
    <location>
        <begin position="152"/>
        <end position="171"/>
    </location>
</feature>
<keyword evidence="1" id="KW-0472">Membrane</keyword>